<evidence type="ECO:0000256" key="2">
    <source>
        <dbReference type="SAM" id="Phobius"/>
    </source>
</evidence>
<comment type="caution">
    <text evidence="4">The sequence shown here is derived from an EMBL/GenBank/DDBJ whole genome shotgun (WGS) entry which is preliminary data.</text>
</comment>
<keyword evidence="2" id="KW-1133">Transmembrane helix</keyword>
<keyword evidence="2" id="KW-0812">Transmembrane</keyword>
<dbReference type="Gene3D" id="2.40.10.120">
    <property type="match status" value="1"/>
</dbReference>
<feature type="domain" description="Novel STAND NTPase 1" evidence="3">
    <location>
        <begin position="214"/>
        <end position="606"/>
    </location>
</feature>
<sequence>MSGAGPDDGPGTLGRAILRVLGPGGAPVGVAFLVGDELAFTCAHVVATALRTPDGHRPADEEEITLDLALSDSRQSVTARVHRWDGQRDIAVLRLDGRLAEAGPVRLVRAGDVWHHPIRVFGFPVHRDEGVWHSGRLLDRQGSGWIQTEMASAHGYRVSRGFSGGPVWDGQLNGVVGMMMAAELDGPAVAYLIPSAALLAAWPELELPSDEESPFRPLAALTETDAPCLYARARETAEVADQIRKEPVVTLVGPSGSGKSSLAMAGVVPKLRTYGYAAAVMRPARDSDGTPLTPVTAFADALLPLLHPGLSRTERRERRRQLAHELRAEPHPVIADVLRATGSRRLLLVIDQCEEALTVAEEEIAALTRLLTADNLAERVRVLTTLRADFLEPALSHPSLGPLVQAKIYALRPMNRDQLREVIDQPVQDATRVAYAERLADRILRDTGDVPGALPLLVMALDLLWRNQTAHGQLTHEAYEATGGVSGALRSEAERAWKENVREAEEPAARRLFTRLVQVPFTGSGAVTRRTAGRFELTPSEWEIAQRLATTRLLVTDSEESVELAHEALITAWPKLAEWVAEDHEFLAWRESTRIDLTRWQQAGEPAELLPAPVTLAAAQRWLDERAEDIGPAERDFLEQGLRRRRSAVRRRRWLFSGIGLILMLALALGALFGYQREVSAEQRAAADSRALATLATDQRQEDPALAVKLALAAYRRSPTAEAKNTLLRFYLRYRNTTRILSSDLGDVADFRASRDGGVIIARTTSNRATVYVNALHGTVRTARFGAEYVLNPLVSGDGSRIGYIGGDGASSGIYWSDIRPGGTWPPGRPQRLTTDEPEITNGLNEAEFAHLSHDGRLLVAGSGTSVAWWDLDKRSFGGRMALPQARGGRGLVGVWFGPDDDTLVVVADMANAKRKVMVVDRRTGTVRIIADSVKQAVISPDGSVVATCRSSRGAGVYTGLRVSDGSTLGRYEDKDSSAIGCNTLALGAGGRLLAIGLTKKTVIDLPHGKALSDFAEPDDSGASPVGYARLMDSGANSLLVTATGSGVFSTEISTLPSKNATRLDLTPDGRRIVAVLKDGTALQLRTADADTDLITEAPRLRPYWPSGDPVVFDEKGVLLADREGVDKVVVREAASLRRLAVISTATPPARTGSDRQPVLDYLFDRSGHLVTLSGATLQRWDARTGRAVDERDLASLLGSAGDPARLPLVLGTYPKPGLVAVVQPGDQHVRVLDPSSGRVTAQYPTHHTDLVAVAFDSAGRNLALLRRGGVIEVWGTDPLRRKIGPLPSAILPFTARFLDEPGRYLIASDNKIRVYRVDEQHSDLAYDLGPSDALDTSTPQYRFLDASRDGRTLLYYAIGDEIVYPLRTEPDVWADGLCRTLGGSDLTAEERDTQPISVPAEPVCP</sequence>
<evidence type="ECO:0000259" key="3">
    <source>
        <dbReference type="Pfam" id="PF20703"/>
    </source>
</evidence>
<dbReference type="SUPFAM" id="SSF50960">
    <property type="entry name" value="TolB, C-terminal domain"/>
    <property type="match status" value="1"/>
</dbReference>
<evidence type="ECO:0000313" key="5">
    <source>
        <dbReference type="Proteomes" id="UP001596065"/>
    </source>
</evidence>
<dbReference type="SUPFAM" id="SSF50998">
    <property type="entry name" value="Quinoprotein alcohol dehydrogenase-like"/>
    <property type="match status" value="1"/>
</dbReference>
<feature type="region of interest" description="Disordered" evidence="1">
    <location>
        <begin position="1386"/>
        <end position="1406"/>
    </location>
</feature>
<dbReference type="InterPro" id="IPR011047">
    <property type="entry name" value="Quinoprotein_ADH-like_sf"/>
</dbReference>
<dbReference type="Gene3D" id="2.120.10.30">
    <property type="entry name" value="TolB, C-terminal domain"/>
    <property type="match status" value="1"/>
</dbReference>
<proteinExistence type="predicted"/>
<dbReference type="InterPro" id="IPR049052">
    <property type="entry name" value="nSTAND1"/>
</dbReference>
<name>A0ABW0WIQ2_STRNO</name>
<dbReference type="EMBL" id="JBHSOE010000026">
    <property type="protein sequence ID" value="MFC5657227.1"/>
    <property type="molecule type" value="Genomic_DNA"/>
</dbReference>
<gene>
    <name evidence="4" type="ORF">ACFP3J_17250</name>
</gene>
<dbReference type="Pfam" id="PF20703">
    <property type="entry name" value="nSTAND1"/>
    <property type="match status" value="1"/>
</dbReference>
<dbReference type="SUPFAM" id="SSF52540">
    <property type="entry name" value="P-loop containing nucleoside triphosphate hydrolases"/>
    <property type="match status" value="1"/>
</dbReference>
<dbReference type="Pfam" id="PF13365">
    <property type="entry name" value="Trypsin_2"/>
    <property type="match status" value="1"/>
</dbReference>
<dbReference type="InterPro" id="IPR009003">
    <property type="entry name" value="Peptidase_S1_PA"/>
</dbReference>
<keyword evidence="2" id="KW-0472">Membrane</keyword>
<dbReference type="InterPro" id="IPR027417">
    <property type="entry name" value="P-loop_NTPase"/>
</dbReference>
<dbReference type="RefSeq" id="WP_344349344.1">
    <property type="nucleotide sequence ID" value="NZ_BAAASM010000028.1"/>
</dbReference>
<dbReference type="SUPFAM" id="SSF50494">
    <property type="entry name" value="Trypsin-like serine proteases"/>
    <property type="match status" value="1"/>
</dbReference>
<evidence type="ECO:0000313" key="4">
    <source>
        <dbReference type="EMBL" id="MFC5657227.1"/>
    </source>
</evidence>
<feature type="transmembrane region" description="Helical" evidence="2">
    <location>
        <begin position="654"/>
        <end position="675"/>
    </location>
</feature>
<dbReference type="Proteomes" id="UP001596065">
    <property type="component" value="Unassembled WGS sequence"/>
</dbReference>
<evidence type="ECO:0000256" key="1">
    <source>
        <dbReference type="SAM" id="MobiDB-lite"/>
    </source>
</evidence>
<accession>A0ABW0WIQ2</accession>
<dbReference type="InterPro" id="IPR011042">
    <property type="entry name" value="6-blade_b-propeller_TolB-like"/>
</dbReference>
<keyword evidence="5" id="KW-1185">Reference proteome</keyword>
<protein>
    <submittedName>
        <fullName evidence="4">Trypsin-like peptidase domain-containing protein</fullName>
    </submittedName>
</protein>
<reference evidence="5" key="1">
    <citation type="journal article" date="2019" name="Int. J. Syst. Evol. Microbiol.">
        <title>The Global Catalogue of Microorganisms (GCM) 10K type strain sequencing project: providing services to taxonomists for standard genome sequencing and annotation.</title>
        <authorList>
            <consortium name="The Broad Institute Genomics Platform"/>
            <consortium name="The Broad Institute Genome Sequencing Center for Infectious Disease"/>
            <person name="Wu L."/>
            <person name="Ma J."/>
        </authorList>
    </citation>
    <scope>NUCLEOTIDE SEQUENCE [LARGE SCALE GENOMIC DNA]</scope>
    <source>
        <strain evidence="5">KCTC 5701</strain>
    </source>
</reference>
<organism evidence="4 5">
    <name type="scientific">Streptomyces nogalater</name>
    <dbReference type="NCBI Taxonomy" id="38314"/>
    <lineage>
        <taxon>Bacteria</taxon>
        <taxon>Bacillati</taxon>
        <taxon>Actinomycetota</taxon>
        <taxon>Actinomycetes</taxon>
        <taxon>Kitasatosporales</taxon>
        <taxon>Streptomycetaceae</taxon>
        <taxon>Streptomyces</taxon>
    </lineage>
</organism>
<dbReference type="InterPro" id="IPR015943">
    <property type="entry name" value="WD40/YVTN_repeat-like_dom_sf"/>
</dbReference>
<dbReference type="Gene3D" id="2.130.10.10">
    <property type="entry name" value="YVTN repeat-like/Quinoprotein amine dehydrogenase"/>
    <property type="match status" value="1"/>
</dbReference>